<protein>
    <submittedName>
        <fullName evidence="1">Maleate isomerase</fullName>
        <ecNumber evidence="1">5.2.1.1</ecNumber>
    </submittedName>
</protein>
<dbReference type="RefSeq" id="WP_306824999.1">
    <property type="nucleotide sequence ID" value="NZ_JAUSQM010000001.1"/>
</dbReference>
<dbReference type="Gene3D" id="3.40.50.12500">
    <property type="match status" value="1"/>
</dbReference>
<dbReference type="EMBL" id="JAUSQM010000001">
    <property type="protein sequence ID" value="MDP9821863.1"/>
    <property type="molecule type" value="Genomic_DNA"/>
</dbReference>
<dbReference type="PIRSF" id="PIRSF015736">
    <property type="entry name" value="MI"/>
    <property type="match status" value="1"/>
</dbReference>
<organism evidence="1 2">
    <name type="scientific">Nocardioides massiliensis</name>
    <dbReference type="NCBI Taxonomy" id="1325935"/>
    <lineage>
        <taxon>Bacteria</taxon>
        <taxon>Bacillati</taxon>
        <taxon>Actinomycetota</taxon>
        <taxon>Actinomycetes</taxon>
        <taxon>Propionibacteriales</taxon>
        <taxon>Nocardioidaceae</taxon>
        <taxon>Nocardioides</taxon>
    </lineage>
</organism>
<dbReference type="InterPro" id="IPR026286">
    <property type="entry name" value="MaiA/AMDase"/>
</dbReference>
<gene>
    <name evidence="1" type="ORF">J2S59_001672</name>
</gene>
<dbReference type="Pfam" id="PF17645">
    <property type="entry name" value="Amdase"/>
    <property type="match status" value="1"/>
</dbReference>
<dbReference type="GO" id="GO:0050076">
    <property type="term" value="F:maleate isomerase activity"/>
    <property type="evidence" value="ECO:0007669"/>
    <property type="project" value="UniProtKB-EC"/>
</dbReference>
<proteinExistence type="predicted"/>
<dbReference type="PANTHER" id="PTHR40267">
    <property type="entry name" value="BLR3294 PROTEIN"/>
    <property type="match status" value="1"/>
</dbReference>
<keyword evidence="1" id="KW-0413">Isomerase</keyword>
<keyword evidence="2" id="KW-1185">Reference proteome</keyword>
<accession>A0ABT9NN67</accession>
<dbReference type="EC" id="5.2.1.1" evidence="1"/>
<dbReference type="InterPro" id="IPR053714">
    <property type="entry name" value="Iso_Racemase_Enz_sf"/>
</dbReference>
<evidence type="ECO:0000313" key="2">
    <source>
        <dbReference type="Proteomes" id="UP001240447"/>
    </source>
</evidence>
<comment type="caution">
    <text evidence="1">The sequence shown here is derived from an EMBL/GenBank/DDBJ whole genome shotgun (WGS) entry which is preliminary data.</text>
</comment>
<dbReference type="PANTHER" id="PTHR40267:SF1">
    <property type="entry name" value="BLR3294 PROTEIN"/>
    <property type="match status" value="1"/>
</dbReference>
<dbReference type="Proteomes" id="UP001240447">
    <property type="component" value="Unassembled WGS sequence"/>
</dbReference>
<sequence length="252" mass="25801">MYGSRARIGLIVPSTNSVVEPELQGHAPEGVAFYATRVPVAEVATEAEKVDSLLAMHGRLPAAAAELGSLGPAAVAYACTSGSFLGGRDVDAETCASLSEASGVPSYTTSTAVTAALRALGARRLAVVTPYVAPVAAGAVTYLEQTGFEVVARADLELLSNLEKGRLPVSAAEELARSVDVAGADAIMISCTNWRTLDRLADLEHHTGLPVVSSNLATLWAGLRLAGVDAGGPAVRLMQLPGDALRARLGAA</sequence>
<evidence type="ECO:0000313" key="1">
    <source>
        <dbReference type="EMBL" id="MDP9821863.1"/>
    </source>
</evidence>
<name>A0ABT9NN67_9ACTN</name>
<reference evidence="1 2" key="1">
    <citation type="submission" date="2023-07" db="EMBL/GenBank/DDBJ databases">
        <title>Sequencing the genomes of 1000 actinobacteria strains.</title>
        <authorList>
            <person name="Klenk H.-P."/>
        </authorList>
    </citation>
    <scope>NUCLEOTIDE SEQUENCE [LARGE SCALE GENOMIC DNA]</scope>
    <source>
        <strain evidence="1 2">GD13</strain>
    </source>
</reference>